<protein>
    <recommendedName>
        <fullName evidence="3">Immunity protein 30 domain-containing protein</fullName>
    </recommendedName>
</protein>
<reference evidence="1 2" key="1">
    <citation type="submission" date="2023-06" db="EMBL/GenBank/DDBJ databases">
        <title>Five Gram-positive bacteria isolated from mangrove sediments in Shenzhen, Guangdong, China.</title>
        <authorList>
            <person name="Yu S."/>
            <person name="Zheng W."/>
            <person name="Huang Y."/>
        </authorList>
    </citation>
    <scope>NUCLEOTIDE SEQUENCE [LARGE SCALE GENOMIC DNA]</scope>
    <source>
        <strain evidence="1 2">SaN35-3</strain>
    </source>
</reference>
<proteinExistence type="predicted"/>
<dbReference type="Proteomes" id="UP001197974">
    <property type="component" value="Chromosome"/>
</dbReference>
<keyword evidence="2" id="KW-1185">Reference proteome</keyword>
<accession>A0ABY9JSB3</accession>
<gene>
    <name evidence="1" type="ORF">LC087_16465</name>
</gene>
<sequence>MRGFMDIKTIAEVYRLGLAAGFYTIQDVIKWADNLIEKVDEPPYEIIEVSLSSREKPYFICAKLKELTAFTEEELPTKILLGLINKYYEETEDMTRIDTVLSILINYIPASCEWIELELHSLLDEYYLAEQKIYGNSEEVKDRIKNFLSQFQKYSQYHTELQSQED</sequence>
<evidence type="ECO:0000313" key="2">
    <source>
        <dbReference type="Proteomes" id="UP001197974"/>
    </source>
</evidence>
<evidence type="ECO:0000313" key="1">
    <source>
        <dbReference type="EMBL" id="WLR42295.1"/>
    </source>
</evidence>
<dbReference type="RefSeq" id="WP_306019710.1">
    <property type="nucleotide sequence ID" value="NZ_CP129013.1"/>
</dbReference>
<organism evidence="1 2">
    <name type="scientific">Bacillus carboniphilus</name>
    <dbReference type="NCBI Taxonomy" id="86663"/>
    <lineage>
        <taxon>Bacteria</taxon>
        <taxon>Bacillati</taxon>
        <taxon>Bacillota</taxon>
        <taxon>Bacilli</taxon>
        <taxon>Bacillales</taxon>
        <taxon>Bacillaceae</taxon>
        <taxon>Bacillus</taxon>
    </lineage>
</organism>
<dbReference type="EMBL" id="CP129013">
    <property type="protein sequence ID" value="WLR42295.1"/>
    <property type="molecule type" value="Genomic_DNA"/>
</dbReference>
<evidence type="ECO:0008006" key="3">
    <source>
        <dbReference type="Google" id="ProtNLM"/>
    </source>
</evidence>
<name>A0ABY9JSB3_9BACI</name>